<dbReference type="ExpressionAtlas" id="A0A2K2DVA6">
    <property type="expression patterns" value="baseline"/>
</dbReference>
<dbReference type="PROSITE" id="PS52045">
    <property type="entry name" value="NEPROSIN_PEP_CD"/>
    <property type="match status" value="1"/>
</dbReference>
<feature type="non-terminal residue" evidence="2">
    <location>
        <position position="196"/>
    </location>
</feature>
<dbReference type="InterPro" id="IPR004314">
    <property type="entry name" value="Neprosin"/>
</dbReference>
<reference evidence="2 3" key="1">
    <citation type="journal article" date="2010" name="Nature">
        <title>Genome sequencing and analysis of the model grass Brachypodium distachyon.</title>
        <authorList>
            <consortium name="International Brachypodium Initiative"/>
        </authorList>
    </citation>
    <scope>NUCLEOTIDE SEQUENCE [LARGE SCALE GENOMIC DNA]</scope>
    <source>
        <strain evidence="2 3">Bd21</strain>
    </source>
</reference>
<dbReference type="Pfam" id="PF03080">
    <property type="entry name" value="Neprosin"/>
    <property type="match status" value="1"/>
</dbReference>
<dbReference type="EMBL" id="CM000880">
    <property type="protein sequence ID" value="PNT78206.1"/>
    <property type="molecule type" value="Genomic_DNA"/>
</dbReference>
<dbReference type="Gramene" id="PNT78206">
    <property type="protein sequence ID" value="PNT78206"/>
    <property type="gene ID" value="BRADI_1g75320v3"/>
</dbReference>
<dbReference type="Proteomes" id="UP000008810">
    <property type="component" value="Chromosome 1"/>
</dbReference>
<dbReference type="PANTHER" id="PTHR31589">
    <property type="entry name" value="PROTEIN, PUTATIVE (DUF239)-RELATED-RELATED"/>
    <property type="match status" value="1"/>
</dbReference>
<dbReference type="FunCoup" id="A0A2K2DVA6">
    <property type="interactions" value="235"/>
</dbReference>
<proteinExistence type="predicted"/>
<dbReference type="EnsemblPlants" id="PNT78206">
    <property type="protein sequence ID" value="PNT78206"/>
    <property type="gene ID" value="BRADI_1g75320v3"/>
</dbReference>
<dbReference type="PANTHER" id="PTHR31589:SF181">
    <property type="entry name" value="NEPROSIN DOMAIN-CONTAINING PROTEIN"/>
    <property type="match status" value="1"/>
</dbReference>
<dbReference type="InParanoid" id="A0A2K2DVA6"/>
<keyword evidence="4" id="KW-1185">Reference proteome</keyword>
<feature type="domain" description="Neprosin PEP catalytic" evidence="1">
    <location>
        <begin position="1"/>
        <end position="196"/>
    </location>
</feature>
<accession>A0A2K2DVA6</accession>
<evidence type="ECO:0000259" key="1">
    <source>
        <dbReference type="PROSITE" id="PS52045"/>
    </source>
</evidence>
<dbReference type="OrthoDB" id="581180at2759"/>
<organism evidence="2">
    <name type="scientific">Brachypodium distachyon</name>
    <name type="common">Purple false brome</name>
    <name type="synonym">Trachynia distachya</name>
    <dbReference type="NCBI Taxonomy" id="15368"/>
    <lineage>
        <taxon>Eukaryota</taxon>
        <taxon>Viridiplantae</taxon>
        <taxon>Streptophyta</taxon>
        <taxon>Embryophyta</taxon>
        <taxon>Tracheophyta</taxon>
        <taxon>Spermatophyta</taxon>
        <taxon>Magnoliopsida</taxon>
        <taxon>Liliopsida</taxon>
        <taxon>Poales</taxon>
        <taxon>Poaceae</taxon>
        <taxon>BOP clade</taxon>
        <taxon>Pooideae</taxon>
        <taxon>Stipodae</taxon>
        <taxon>Brachypodieae</taxon>
        <taxon>Brachypodium</taxon>
    </lineage>
</organism>
<protein>
    <recommendedName>
        <fullName evidence="1">Neprosin PEP catalytic domain-containing protein</fullName>
    </recommendedName>
</protein>
<name>A0A2K2DVA6_BRADI</name>
<reference evidence="2" key="2">
    <citation type="submission" date="2017-06" db="EMBL/GenBank/DDBJ databases">
        <title>WGS assembly of Brachypodium distachyon.</title>
        <authorList>
            <consortium name="The International Brachypodium Initiative"/>
            <person name="Lucas S."/>
            <person name="Harmon-Smith M."/>
            <person name="Lail K."/>
            <person name="Tice H."/>
            <person name="Grimwood J."/>
            <person name="Bruce D."/>
            <person name="Barry K."/>
            <person name="Shu S."/>
            <person name="Lindquist E."/>
            <person name="Wang M."/>
            <person name="Pitluck S."/>
            <person name="Vogel J.P."/>
            <person name="Garvin D.F."/>
            <person name="Mockler T.C."/>
            <person name="Schmutz J."/>
            <person name="Rokhsar D."/>
            <person name="Bevan M.W."/>
        </authorList>
    </citation>
    <scope>NUCLEOTIDE SEQUENCE</scope>
    <source>
        <strain evidence="2">Bd21</strain>
    </source>
</reference>
<sequence>MWRTTTGKRYGFRAEMSIWGSPNQHYSQDSGSAIQMYCAEGDRYRLIEAGFHVAPALYHNRDVRFFTYWTKDTKSAGCYNLNCPGFVPAPGAALVPGQAIAPTSTYDVQDRYVRLSINEDPKSGDLVLYRHDLERPSFLGHFPRELCPGTSRIQALTGFVNYLLTIKGPPMGSGHFPSRNPKRSGYFKHIKIYDSK</sequence>
<dbReference type="InterPro" id="IPR053168">
    <property type="entry name" value="Glutamic_endopeptidase"/>
</dbReference>
<dbReference type="Gene3D" id="3.90.1320.10">
    <property type="entry name" value="Outer-capsid protein sigma 3, large lobe"/>
    <property type="match status" value="1"/>
</dbReference>
<reference evidence="3" key="3">
    <citation type="submission" date="2018-08" db="UniProtKB">
        <authorList>
            <consortium name="EnsemblPlants"/>
        </authorList>
    </citation>
    <scope>IDENTIFICATION</scope>
    <source>
        <strain evidence="3">cv. Bd21</strain>
    </source>
</reference>
<evidence type="ECO:0000313" key="4">
    <source>
        <dbReference type="Proteomes" id="UP000008810"/>
    </source>
</evidence>
<dbReference type="STRING" id="15368.A0A2K2DVA6"/>
<evidence type="ECO:0000313" key="3">
    <source>
        <dbReference type="EnsemblPlants" id="PNT78206"/>
    </source>
</evidence>
<evidence type="ECO:0000313" key="2">
    <source>
        <dbReference type="EMBL" id="PNT78206.1"/>
    </source>
</evidence>
<dbReference type="AlphaFoldDB" id="A0A2K2DVA6"/>
<gene>
    <name evidence="2" type="ORF">BRADI_1g75320v3</name>
</gene>